<dbReference type="PANTHER" id="PTHR41248:SF1">
    <property type="entry name" value="NORD PROTEIN"/>
    <property type="match status" value="1"/>
</dbReference>
<organism evidence="3 4">
    <name type="scientific">Vibrio halioticoli NBRC 102217</name>
    <dbReference type="NCBI Taxonomy" id="1219072"/>
    <lineage>
        <taxon>Bacteria</taxon>
        <taxon>Pseudomonadati</taxon>
        <taxon>Pseudomonadota</taxon>
        <taxon>Gammaproteobacteria</taxon>
        <taxon>Vibrionales</taxon>
        <taxon>Vibrionaceae</taxon>
        <taxon>Vibrio</taxon>
    </lineage>
</organism>
<dbReference type="InterPro" id="IPR051928">
    <property type="entry name" value="NorD/CobT"/>
</dbReference>
<evidence type="ECO:0000313" key="4">
    <source>
        <dbReference type="Proteomes" id="UP000017800"/>
    </source>
</evidence>
<evidence type="ECO:0000256" key="1">
    <source>
        <dbReference type="SAM" id="MobiDB-lite"/>
    </source>
</evidence>
<sequence length="637" mass="70425">MNKQTQLLKNSLPLIGAGLGDKLGIHISVNGDQAWTNGTTINIPNFNVTSKEEKDAVLGFMSHEAAHIKFNSFKGISPAEMMTNPLRKAMHNIFEDLRIEKAMIEYMIGTRKWLDQIWINRQAEGNRPVVTKESEPVSILCDYLLFTCRVKFREQLHLQEYLDAAEDALFDTFGWKFQSDLDALILPKLPKLESSRAALNLAQAVTTLLEDFEPEPELESEDSNDDSNQDSNDASDDSNSNSDSNSDASEETNDTSSDDQASNGDDSQSASDKSLDSEHSEQESSDTQSSDSSTSTTDDDISDSDQDEFTHSGSEAPQSTPSERQEPSSEDVNFAIASALTARDEDVKDDMADFVQSMETLAHANEPAIEVGMPDCYKMESGNTRYGKILTSRVKQTSNNLTSRLQGIVQEELKVKCRTKTSGRNLNSRVLYRAAVGDPRLFRSKAQKAVIDTIVEISIDNSGSMDHVCANGDTYLDVAKEAQVALSMALNKLNGVSVTASAFPTSNSGNSVIELLSEGESVKSLPERLWRVDGEGYSTPTASALWHSLKKVIMSKKDRKVVMIITDGYPDYEQRTSLINLVRKAELNGIIVIGIAIGDIARDKSEFYQYFRNALFISDLNQLKKEMFKVAKNLLIS</sequence>
<dbReference type="Gene3D" id="3.40.50.410">
    <property type="entry name" value="von Willebrand factor, type A domain"/>
    <property type="match status" value="1"/>
</dbReference>
<evidence type="ECO:0000313" key="3">
    <source>
        <dbReference type="EMBL" id="GAD91265.1"/>
    </source>
</evidence>
<dbReference type="InterPro" id="IPR002035">
    <property type="entry name" value="VWF_A"/>
</dbReference>
<dbReference type="SMART" id="SM00327">
    <property type="entry name" value="VWA"/>
    <property type="match status" value="1"/>
</dbReference>
<dbReference type="InterPro" id="IPR036465">
    <property type="entry name" value="vWFA_dom_sf"/>
</dbReference>
<dbReference type="OrthoDB" id="6064888at2"/>
<accession>V5HPT8</accession>
<feature type="compositionally biased region" description="Low complexity" evidence="1">
    <location>
        <begin position="285"/>
        <end position="296"/>
    </location>
</feature>
<feature type="compositionally biased region" description="Low complexity" evidence="1">
    <location>
        <begin position="237"/>
        <end position="247"/>
    </location>
</feature>
<dbReference type="eggNOG" id="COG4547">
    <property type="taxonomic scope" value="Bacteria"/>
</dbReference>
<name>V5HPT8_9VIBR</name>
<dbReference type="Proteomes" id="UP000017800">
    <property type="component" value="Unassembled WGS sequence"/>
</dbReference>
<feature type="compositionally biased region" description="Basic and acidic residues" evidence="1">
    <location>
        <begin position="273"/>
        <end position="282"/>
    </location>
</feature>
<dbReference type="SUPFAM" id="SSF53300">
    <property type="entry name" value="vWA-like"/>
    <property type="match status" value="1"/>
</dbReference>
<reference evidence="3 4" key="2">
    <citation type="submission" date="2013-11" db="EMBL/GenBank/DDBJ databases">
        <title>Whole genome shotgun sequence of Vibrio halioticoli NBRC 102217.</title>
        <authorList>
            <person name="Isaki S."/>
            <person name="Kimura A."/>
            <person name="Ohji S."/>
            <person name="Hosoyama A."/>
            <person name="Fujita N."/>
            <person name="Hashimoto M."/>
            <person name="Hosoyama Y."/>
            <person name="Yamazoe A."/>
        </authorList>
    </citation>
    <scope>NUCLEOTIDE SEQUENCE [LARGE SCALE GENOMIC DNA]</scope>
    <source>
        <strain evidence="3 4">NBRC 102217</strain>
    </source>
</reference>
<feature type="domain" description="VWFA" evidence="2">
    <location>
        <begin position="454"/>
        <end position="634"/>
    </location>
</feature>
<reference evidence="3 4" key="1">
    <citation type="submission" date="2013-10" db="EMBL/GenBank/DDBJ databases">
        <authorList>
            <person name="Ichikawa N."/>
            <person name="Kimura A."/>
            <person name="Ohji S."/>
            <person name="Hosoyama A."/>
            <person name="Fujita N."/>
        </authorList>
    </citation>
    <scope>NUCLEOTIDE SEQUENCE [LARGE SCALE GENOMIC DNA]</scope>
    <source>
        <strain evidence="3 4">NBRC 102217</strain>
    </source>
</reference>
<dbReference type="PROSITE" id="PS50234">
    <property type="entry name" value="VWFA"/>
    <property type="match status" value="1"/>
</dbReference>
<dbReference type="PANTHER" id="PTHR41248">
    <property type="entry name" value="NORD PROTEIN"/>
    <property type="match status" value="1"/>
</dbReference>
<protein>
    <recommendedName>
        <fullName evidence="2">VWFA domain-containing protein</fullName>
    </recommendedName>
</protein>
<feature type="compositionally biased region" description="Acidic residues" evidence="1">
    <location>
        <begin position="248"/>
        <end position="257"/>
    </location>
</feature>
<feature type="compositionally biased region" description="Acidic residues" evidence="1">
    <location>
        <begin position="213"/>
        <end position="236"/>
    </location>
</feature>
<keyword evidence="4" id="KW-1185">Reference proteome</keyword>
<feature type="compositionally biased region" description="Acidic residues" evidence="1">
    <location>
        <begin position="297"/>
        <end position="307"/>
    </location>
</feature>
<comment type="caution">
    <text evidence="3">The sequence shown here is derived from an EMBL/GenBank/DDBJ whole genome shotgun (WGS) entry which is preliminary data.</text>
</comment>
<evidence type="ECO:0000259" key="2">
    <source>
        <dbReference type="PROSITE" id="PS50234"/>
    </source>
</evidence>
<feature type="compositionally biased region" description="Polar residues" evidence="1">
    <location>
        <begin position="311"/>
        <end position="322"/>
    </location>
</feature>
<feature type="compositionally biased region" description="Polar residues" evidence="1">
    <location>
        <begin position="258"/>
        <end position="272"/>
    </location>
</feature>
<dbReference type="RefSeq" id="WP_023405557.1">
    <property type="nucleotide sequence ID" value="NZ_BAUJ01000080.1"/>
</dbReference>
<dbReference type="AlphaFoldDB" id="V5HPT8"/>
<proteinExistence type="predicted"/>
<dbReference type="EMBL" id="BAUJ01000080">
    <property type="protein sequence ID" value="GAD91265.1"/>
    <property type="molecule type" value="Genomic_DNA"/>
</dbReference>
<gene>
    <name evidence="3" type="ORF">VHA01S_080_00050</name>
</gene>
<dbReference type="Pfam" id="PF00092">
    <property type="entry name" value="VWA"/>
    <property type="match status" value="1"/>
</dbReference>
<feature type="region of interest" description="Disordered" evidence="1">
    <location>
        <begin position="213"/>
        <end position="330"/>
    </location>
</feature>